<feature type="transmembrane region" description="Helical" evidence="6">
    <location>
        <begin position="167"/>
        <end position="185"/>
    </location>
</feature>
<keyword evidence="5 6" id="KW-0472">Membrane</keyword>
<dbReference type="PANTHER" id="PTHR23513:SF6">
    <property type="entry name" value="MAJOR FACILITATOR SUPERFAMILY ASSOCIATED DOMAIN-CONTAINING PROTEIN"/>
    <property type="match status" value="1"/>
</dbReference>
<dbReference type="InterPro" id="IPR036259">
    <property type="entry name" value="MFS_trans_sf"/>
</dbReference>
<feature type="transmembrane region" description="Helical" evidence="6">
    <location>
        <begin position="42"/>
        <end position="62"/>
    </location>
</feature>
<accession>A0ABP6QGK2</accession>
<dbReference type="Pfam" id="PF07690">
    <property type="entry name" value="MFS_1"/>
    <property type="match status" value="1"/>
</dbReference>
<protein>
    <submittedName>
        <fullName evidence="8">MFS transporter</fullName>
    </submittedName>
</protein>
<evidence type="ECO:0000256" key="3">
    <source>
        <dbReference type="ARBA" id="ARBA00022692"/>
    </source>
</evidence>
<dbReference type="RefSeq" id="WP_344834167.1">
    <property type="nucleotide sequence ID" value="NZ_BAAAUV010000017.1"/>
</dbReference>
<proteinExistence type="predicted"/>
<reference evidence="9" key="1">
    <citation type="journal article" date="2019" name="Int. J. Syst. Evol. Microbiol.">
        <title>The Global Catalogue of Microorganisms (GCM) 10K type strain sequencing project: providing services to taxonomists for standard genome sequencing and annotation.</title>
        <authorList>
            <consortium name="The Broad Institute Genomics Platform"/>
            <consortium name="The Broad Institute Genome Sequencing Center for Infectious Disease"/>
            <person name="Wu L."/>
            <person name="Ma J."/>
        </authorList>
    </citation>
    <scope>NUCLEOTIDE SEQUENCE [LARGE SCALE GENOMIC DNA]</scope>
    <source>
        <strain evidence="9">JCM 9377</strain>
    </source>
</reference>
<dbReference type="Gene3D" id="1.20.1250.20">
    <property type="entry name" value="MFS general substrate transporter like domains"/>
    <property type="match status" value="1"/>
</dbReference>
<feature type="domain" description="Major facilitator superfamily (MFS) profile" evidence="7">
    <location>
        <begin position="1"/>
        <end position="185"/>
    </location>
</feature>
<feature type="transmembrane region" description="Helical" evidence="6">
    <location>
        <begin position="238"/>
        <end position="265"/>
    </location>
</feature>
<feature type="transmembrane region" description="Helical" evidence="6">
    <location>
        <begin position="206"/>
        <end position="232"/>
    </location>
</feature>
<dbReference type="InterPro" id="IPR020846">
    <property type="entry name" value="MFS_dom"/>
</dbReference>
<keyword evidence="3 6" id="KW-0812">Transmembrane</keyword>
<comment type="caution">
    <text evidence="8">The sequence shown here is derived from an EMBL/GenBank/DDBJ whole genome shotgun (WGS) entry which is preliminary data.</text>
</comment>
<evidence type="ECO:0000313" key="8">
    <source>
        <dbReference type="EMBL" id="GAA3227575.1"/>
    </source>
</evidence>
<sequence>MGRRFWLLLSAYLVSSLGNWVYRLTLPLFVLHLTGSALQTGAVYAVTFGPHLLLLLPGGLLADRLPRQRLLVTGDLAAGALAAVLAVEAGLAPLWVIYLLAFLLACVDPLYHPAFQAIVPELVDEVSLPVANARLYGGDSVLNLLGPVLGGTLVVTIGYGPALYLDAATFFVSALLLTLVGPTRRPSGGRRAGLAEGARFLRASPFLWTAAWAFAAFNLCICTVQFNVVYYLSHYEGFGPVLVGAVLGLEGLGLLLGATAAPALLARYGPGTLITGGNAVMGAGVLLLPLLHGPVAIGTVWAVVFAGGGLADVAMFTTRHRLVPSRLLGRVIGASRMIAWAAMPVAALLGGVLEEPLGGFERVILLAGFGNLVTALLAMRSALVDPLPAQVSLVKECP</sequence>
<evidence type="ECO:0000256" key="6">
    <source>
        <dbReference type="SAM" id="Phobius"/>
    </source>
</evidence>
<evidence type="ECO:0000259" key="7">
    <source>
        <dbReference type="PROSITE" id="PS50850"/>
    </source>
</evidence>
<dbReference type="CDD" id="cd06173">
    <property type="entry name" value="MFS_MefA_like"/>
    <property type="match status" value="1"/>
</dbReference>
<dbReference type="Proteomes" id="UP001501237">
    <property type="component" value="Unassembled WGS sequence"/>
</dbReference>
<keyword evidence="4 6" id="KW-1133">Transmembrane helix</keyword>
<evidence type="ECO:0000256" key="1">
    <source>
        <dbReference type="ARBA" id="ARBA00004651"/>
    </source>
</evidence>
<dbReference type="EMBL" id="BAAAUV010000017">
    <property type="protein sequence ID" value="GAA3227575.1"/>
    <property type="molecule type" value="Genomic_DNA"/>
</dbReference>
<dbReference type="PROSITE" id="PS50850">
    <property type="entry name" value="MFS"/>
    <property type="match status" value="1"/>
</dbReference>
<dbReference type="PANTHER" id="PTHR23513">
    <property type="entry name" value="INTEGRAL MEMBRANE EFFLUX PROTEIN-RELATED"/>
    <property type="match status" value="1"/>
</dbReference>
<keyword evidence="9" id="KW-1185">Reference proteome</keyword>
<evidence type="ECO:0000313" key="9">
    <source>
        <dbReference type="Proteomes" id="UP001501237"/>
    </source>
</evidence>
<gene>
    <name evidence="8" type="ORF">GCM10010468_56470</name>
</gene>
<organism evidence="8 9">
    <name type="scientific">Actinocorallia longicatena</name>
    <dbReference type="NCBI Taxonomy" id="111803"/>
    <lineage>
        <taxon>Bacteria</taxon>
        <taxon>Bacillati</taxon>
        <taxon>Actinomycetota</taxon>
        <taxon>Actinomycetes</taxon>
        <taxon>Streptosporangiales</taxon>
        <taxon>Thermomonosporaceae</taxon>
        <taxon>Actinocorallia</taxon>
    </lineage>
</organism>
<feature type="transmembrane region" description="Helical" evidence="6">
    <location>
        <begin position="359"/>
        <end position="379"/>
    </location>
</feature>
<dbReference type="SUPFAM" id="SSF103473">
    <property type="entry name" value="MFS general substrate transporter"/>
    <property type="match status" value="1"/>
</dbReference>
<dbReference type="InterPro" id="IPR011701">
    <property type="entry name" value="MFS"/>
</dbReference>
<comment type="subcellular location">
    <subcellularLocation>
        <location evidence="1">Cell membrane</location>
        <topology evidence="1">Multi-pass membrane protein</topology>
    </subcellularLocation>
</comment>
<feature type="transmembrane region" description="Helical" evidence="6">
    <location>
        <begin position="272"/>
        <end position="291"/>
    </location>
</feature>
<keyword evidence="2" id="KW-1003">Cell membrane</keyword>
<evidence type="ECO:0000256" key="2">
    <source>
        <dbReference type="ARBA" id="ARBA00022475"/>
    </source>
</evidence>
<feature type="transmembrane region" description="Helical" evidence="6">
    <location>
        <begin position="297"/>
        <end position="316"/>
    </location>
</feature>
<evidence type="ECO:0000256" key="5">
    <source>
        <dbReference type="ARBA" id="ARBA00023136"/>
    </source>
</evidence>
<feature type="transmembrane region" description="Helical" evidence="6">
    <location>
        <begin position="337"/>
        <end position="353"/>
    </location>
</feature>
<name>A0ABP6QGK2_9ACTN</name>
<feature type="transmembrane region" description="Helical" evidence="6">
    <location>
        <begin position="93"/>
        <end position="111"/>
    </location>
</feature>
<evidence type="ECO:0000256" key="4">
    <source>
        <dbReference type="ARBA" id="ARBA00022989"/>
    </source>
</evidence>